<dbReference type="CDD" id="cd01948">
    <property type="entry name" value="EAL"/>
    <property type="match status" value="1"/>
</dbReference>
<comment type="caution">
    <text evidence="7">The sequence shown here is derived from an EMBL/GenBank/DDBJ whole genome shotgun (WGS) entry which is preliminary data.</text>
</comment>
<dbReference type="InterPro" id="IPR001633">
    <property type="entry name" value="EAL_dom"/>
</dbReference>
<dbReference type="InterPro" id="IPR029787">
    <property type="entry name" value="Nucleotide_cyclase"/>
</dbReference>
<dbReference type="eggNOG" id="COG5001">
    <property type="taxonomic scope" value="Bacteria"/>
</dbReference>
<evidence type="ECO:0000313" key="7">
    <source>
        <dbReference type="EMBL" id="EWH09354.1"/>
    </source>
</evidence>
<evidence type="ECO:0000256" key="1">
    <source>
        <dbReference type="ARBA" id="ARBA00001946"/>
    </source>
</evidence>
<dbReference type="OrthoDB" id="9816034at2"/>
<dbReference type="SUPFAM" id="SSF55073">
    <property type="entry name" value="Nucleotide cyclase"/>
    <property type="match status" value="1"/>
</dbReference>
<keyword evidence="2" id="KW-0812">Transmembrane</keyword>
<dbReference type="InterPro" id="IPR011623">
    <property type="entry name" value="7TMR_DISM_rcpt_extracell_dom1"/>
</dbReference>
<evidence type="ECO:0000313" key="8">
    <source>
        <dbReference type="Proteomes" id="UP000019276"/>
    </source>
</evidence>
<dbReference type="AlphaFoldDB" id="W7Q978"/>
<evidence type="ECO:0000259" key="4">
    <source>
        <dbReference type="PROSITE" id="PS50112"/>
    </source>
</evidence>
<comment type="cofactor">
    <cofactor evidence="1">
        <name>Mg(2+)</name>
        <dbReference type="ChEBI" id="CHEBI:18420"/>
    </cofactor>
</comment>
<feature type="transmembrane region" description="Helical" evidence="2">
    <location>
        <begin position="191"/>
        <end position="212"/>
    </location>
</feature>
<dbReference type="InterPro" id="IPR000014">
    <property type="entry name" value="PAS"/>
</dbReference>
<feature type="signal peptide" evidence="3">
    <location>
        <begin position="1"/>
        <end position="25"/>
    </location>
</feature>
<keyword evidence="8" id="KW-1185">Reference proteome</keyword>
<dbReference type="InterPro" id="IPR035965">
    <property type="entry name" value="PAS-like_dom_sf"/>
</dbReference>
<accession>W7Q978</accession>
<gene>
    <name evidence="7" type="ORF">DS2_13189</name>
</gene>
<feature type="domain" description="EAL" evidence="5">
    <location>
        <begin position="712"/>
        <end position="967"/>
    </location>
</feature>
<proteinExistence type="predicted"/>
<dbReference type="PROSITE" id="PS50112">
    <property type="entry name" value="PAS"/>
    <property type="match status" value="1"/>
</dbReference>
<dbReference type="Gene3D" id="2.60.40.2380">
    <property type="match status" value="1"/>
</dbReference>
<feature type="transmembrane region" description="Helical" evidence="2">
    <location>
        <begin position="251"/>
        <end position="271"/>
    </location>
</feature>
<dbReference type="STRING" id="1328313.DS2_13189"/>
<dbReference type="Pfam" id="PF07695">
    <property type="entry name" value="7TMR-DISM_7TM"/>
    <property type="match status" value="1"/>
</dbReference>
<dbReference type="Gene3D" id="3.30.450.20">
    <property type="entry name" value="PAS domain"/>
    <property type="match status" value="1"/>
</dbReference>
<name>W7Q978_9ALTE</name>
<dbReference type="SUPFAM" id="SSF55785">
    <property type="entry name" value="PYP-like sensor domain (PAS domain)"/>
    <property type="match status" value="1"/>
</dbReference>
<dbReference type="CDD" id="cd01949">
    <property type="entry name" value="GGDEF"/>
    <property type="match status" value="1"/>
</dbReference>
<dbReference type="CDD" id="cd00130">
    <property type="entry name" value="PAS"/>
    <property type="match status" value="1"/>
</dbReference>
<dbReference type="Proteomes" id="UP000019276">
    <property type="component" value="Unassembled WGS sequence"/>
</dbReference>
<dbReference type="SUPFAM" id="SSF141868">
    <property type="entry name" value="EAL domain-like"/>
    <property type="match status" value="1"/>
</dbReference>
<dbReference type="Pfam" id="PF00990">
    <property type="entry name" value="GGDEF"/>
    <property type="match status" value="1"/>
</dbReference>
<dbReference type="InterPro" id="IPR000160">
    <property type="entry name" value="GGDEF_dom"/>
</dbReference>
<dbReference type="EMBL" id="ARZY01000025">
    <property type="protein sequence ID" value="EWH09354.1"/>
    <property type="molecule type" value="Genomic_DNA"/>
</dbReference>
<dbReference type="NCBIfam" id="TIGR00229">
    <property type="entry name" value="sensory_box"/>
    <property type="match status" value="1"/>
</dbReference>
<dbReference type="PROSITE" id="PS50883">
    <property type="entry name" value="EAL"/>
    <property type="match status" value="1"/>
</dbReference>
<dbReference type="InterPro" id="IPR011622">
    <property type="entry name" value="7TMR_DISM_rcpt_extracell_dom2"/>
</dbReference>
<feature type="transmembrane region" description="Helical" evidence="2">
    <location>
        <begin position="340"/>
        <end position="358"/>
    </location>
</feature>
<dbReference type="Gene3D" id="3.30.70.270">
    <property type="match status" value="1"/>
</dbReference>
<feature type="domain" description="GGDEF" evidence="6">
    <location>
        <begin position="568"/>
        <end position="701"/>
    </location>
</feature>
<dbReference type="PATRIC" id="fig|1328313.3.peg.2690"/>
<dbReference type="PROSITE" id="PS50887">
    <property type="entry name" value="GGDEF"/>
    <property type="match status" value="1"/>
</dbReference>
<dbReference type="GO" id="GO:0003824">
    <property type="term" value="F:catalytic activity"/>
    <property type="evidence" value="ECO:0007669"/>
    <property type="project" value="UniProtKB-ARBA"/>
</dbReference>
<dbReference type="PANTHER" id="PTHR44757:SF4">
    <property type="entry name" value="DIGUANYLATE CYCLASE DGCE-RELATED"/>
    <property type="match status" value="1"/>
</dbReference>
<dbReference type="InterPro" id="IPR052155">
    <property type="entry name" value="Biofilm_reg_signaling"/>
</dbReference>
<feature type="domain" description="PAS" evidence="4">
    <location>
        <begin position="411"/>
        <end position="474"/>
    </location>
</feature>
<keyword evidence="2" id="KW-1133">Transmembrane helix</keyword>
<dbReference type="InterPro" id="IPR043128">
    <property type="entry name" value="Rev_trsase/Diguanyl_cyclase"/>
</dbReference>
<dbReference type="PANTHER" id="PTHR44757">
    <property type="entry name" value="DIGUANYLATE CYCLASE DGCP"/>
    <property type="match status" value="1"/>
</dbReference>
<evidence type="ECO:0000259" key="5">
    <source>
        <dbReference type="PROSITE" id="PS50883"/>
    </source>
</evidence>
<dbReference type="Pfam" id="PF00563">
    <property type="entry name" value="EAL"/>
    <property type="match status" value="1"/>
</dbReference>
<organism evidence="7 8">
    <name type="scientific">Catenovulum agarivorans DS-2</name>
    <dbReference type="NCBI Taxonomy" id="1328313"/>
    <lineage>
        <taxon>Bacteria</taxon>
        <taxon>Pseudomonadati</taxon>
        <taxon>Pseudomonadota</taxon>
        <taxon>Gammaproteobacteria</taxon>
        <taxon>Alteromonadales</taxon>
        <taxon>Alteromonadaceae</taxon>
        <taxon>Catenovulum</taxon>
    </lineage>
</organism>
<evidence type="ECO:0000256" key="3">
    <source>
        <dbReference type="SAM" id="SignalP"/>
    </source>
</evidence>
<feature type="transmembrane region" description="Helical" evidence="2">
    <location>
        <begin position="283"/>
        <end position="305"/>
    </location>
</feature>
<dbReference type="InterPro" id="IPR035919">
    <property type="entry name" value="EAL_sf"/>
</dbReference>
<feature type="transmembrane region" description="Helical" evidence="2">
    <location>
        <begin position="370"/>
        <end position="391"/>
    </location>
</feature>
<keyword evidence="2" id="KW-0472">Membrane</keyword>
<protein>
    <submittedName>
        <fullName evidence="7">Uncharacterized protein</fullName>
    </submittedName>
</protein>
<sequence length="973" mass="111626">MRFLPKLFFAIIVLTFFSWQNVATAQPLSVEQVKQNKKVTLGQYLRYRTLESQVDIQTVIERFELIDWQSFDKPLPVLPHTDQAYWFYFDIKNNASLQQALYLDYQFPLVEHITIYQQDSINGVVEILDVNLDQAIEERMFPSADFIAPLTLSANSHTRVLVRVENDGLVQVPMYLVDQLWLTNDKSTNSFWLGAGLALLVVLSLFSILVFILNKDVSFLYYAIFSCFFFVYYSAATGYPIEFLWPDFPAISQNLSMFALGIALASVCLFASEFLHLREKVRWLYKIALTLCVLFVLASFMGLFVSHYQQIMLQVVMFALCSVFLLTSGVYVATRKYRDAGRFVVCFSLITLSCALFAANRFGLVPRNLFTEYSLLVSQFFAFIVIFEALSSRIKKERSQRLKAQLEALHHYEQFYDIYENAVEGHFTTTVDGRLLRANKAFCDLIGYMNFEELAHSIENILELYVSPDEREKLVNRAKEFGRVYGFEAQWRRTNGKKIWVSINLRFEPKTPDGAVLIGSLIDISQKKRSDKQLQFLAAHDSLTGLLNRREFERILNEALIECSQSKVKHTLLYMDLDQFKVVNDTCGHKAGDILLRQLTDELKDVLNKQGIIARLGGDEFGVLVKNKVGDEAFVIAFQLKQAVQDFRFVWEGRVFTVGVSIGLVELNEENHFIDEVMSIADTACYAAKDKGRNRIHAYTESDEDVKNRHNEMQQVSKINDALANDRFALQAQLIYNMQHPAESLHYELLIRMYDEEDKLVPPGLFLPAAERYGLMPSIDKWVINHYFSWLQHNPLHMQRVAKCAINLSGPSLAEESMQNYILDCFEHYKIPYNKICFEITESMAIQQLDATLSFIKCFRDLGCSFALDDFGSGFSSYGYLKNLPVDYLKIDGSFVKDMLVDPIDRAMVKSIYEVAKAIGMETVAEFVESEDILADLRSIGINYGQGYGIAKPMGLDDFVKKFGRKSRFEMGS</sequence>
<evidence type="ECO:0000259" key="6">
    <source>
        <dbReference type="PROSITE" id="PS50887"/>
    </source>
</evidence>
<feature type="transmembrane region" description="Helical" evidence="2">
    <location>
        <begin position="311"/>
        <end position="333"/>
    </location>
</feature>
<dbReference type="Pfam" id="PF07696">
    <property type="entry name" value="7TMR-DISMED2"/>
    <property type="match status" value="1"/>
</dbReference>
<dbReference type="Gene3D" id="3.20.20.450">
    <property type="entry name" value="EAL domain"/>
    <property type="match status" value="1"/>
</dbReference>
<feature type="chain" id="PRO_5004897863" evidence="3">
    <location>
        <begin position="26"/>
        <end position="973"/>
    </location>
</feature>
<keyword evidence="3" id="KW-0732">Signal</keyword>
<dbReference type="Pfam" id="PF13426">
    <property type="entry name" value="PAS_9"/>
    <property type="match status" value="1"/>
</dbReference>
<dbReference type="FunFam" id="3.30.70.270:FF:000001">
    <property type="entry name" value="Diguanylate cyclase domain protein"/>
    <property type="match status" value="1"/>
</dbReference>
<dbReference type="NCBIfam" id="TIGR00254">
    <property type="entry name" value="GGDEF"/>
    <property type="match status" value="1"/>
</dbReference>
<evidence type="ECO:0000256" key="2">
    <source>
        <dbReference type="SAM" id="Phobius"/>
    </source>
</evidence>
<dbReference type="SMART" id="SM00267">
    <property type="entry name" value="GGDEF"/>
    <property type="match status" value="1"/>
</dbReference>
<feature type="transmembrane region" description="Helical" evidence="2">
    <location>
        <begin position="219"/>
        <end position="239"/>
    </location>
</feature>
<dbReference type="RefSeq" id="WP_051479864.1">
    <property type="nucleotide sequence ID" value="NZ_ARZY01000025.1"/>
</dbReference>
<reference evidence="7 8" key="1">
    <citation type="journal article" date="2014" name="Genome Announc.">
        <title>Draft Genome Sequence of the Agar-Degrading Bacterium Catenovulum sp. Strain DS-2, Isolated from Intestines of Haliotis diversicolor.</title>
        <authorList>
            <person name="Shan D."/>
            <person name="Li X."/>
            <person name="Gu Z."/>
            <person name="Wei G."/>
            <person name="Gao Z."/>
            <person name="Shao Z."/>
        </authorList>
    </citation>
    <scope>NUCLEOTIDE SEQUENCE [LARGE SCALE GENOMIC DNA]</scope>
    <source>
        <strain evidence="7 8">DS-2</strain>
    </source>
</reference>
<dbReference type="SMART" id="SM00052">
    <property type="entry name" value="EAL"/>
    <property type="match status" value="1"/>
</dbReference>